<keyword evidence="4" id="KW-1185">Reference proteome</keyword>
<evidence type="ECO:0000256" key="2">
    <source>
        <dbReference type="SAM" id="SignalP"/>
    </source>
</evidence>
<dbReference type="Proteomes" id="UP000658131">
    <property type="component" value="Unassembled WGS sequence"/>
</dbReference>
<evidence type="ECO:0000313" key="4">
    <source>
        <dbReference type="Proteomes" id="UP000658131"/>
    </source>
</evidence>
<dbReference type="RefSeq" id="WP_262399730.1">
    <property type="nucleotide sequence ID" value="NZ_JACRTB010000009.1"/>
</dbReference>
<name>A0ABR7NII8_9FIRM</name>
<evidence type="ECO:0000313" key="3">
    <source>
        <dbReference type="EMBL" id="MBC8576180.1"/>
    </source>
</evidence>
<organism evidence="3 4">
    <name type="scientific">Yanshouia hominis</name>
    <dbReference type="NCBI Taxonomy" id="2763673"/>
    <lineage>
        <taxon>Bacteria</taxon>
        <taxon>Bacillati</taxon>
        <taxon>Bacillota</taxon>
        <taxon>Clostridia</taxon>
        <taxon>Eubacteriales</taxon>
        <taxon>Oscillospiraceae</taxon>
        <taxon>Yanshouia</taxon>
    </lineage>
</organism>
<feature type="signal peptide" evidence="2">
    <location>
        <begin position="1"/>
        <end position="21"/>
    </location>
</feature>
<feature type="chain" id="PRO_5046775566" evidence="2">
    <location>
        <begin position="22"/>
        <end position="441"/>
    </location>
</feature>
<dbReference type="PROSITE" id="PS51257">
    <property type="entry name" value="PROKAR_LIPOPROTEIN"/>
    <property type="match status" value="1"/>
</dbReference>
<evidence type="ECO:0000256" key="1">
    <source>
        <dbReference type="SAM" id="MobiDB-lite"/>
    </source>
</evidence>
<dbReference type="EMBL" id="JACRTB010000009">
    <property type="protein sequence ID" value="MBC8576180.1"/>
    <property type="molecule type" value="Genomic_DNA"/>
</dbReference>
<comment type="caution">
    <text evidence="3">The sequence shown here is derived from an EMBL/GenBank/DDBJ whole genome shotgun (WGS) entry which is preliminary data.</text>
</comment>
<keyword evidence="2" id="KW-0732">Signal</keyword>
<feature type="region of interest" description="Disordered" evidence="1">
    <location>
        <begin position="26"/>
        <end position="73"/>
    </location>
</feature>
<accession>A0ABR7NII8</accession>
<sequence>MLKRGIFLLCLLLILGCSHEAAEMDSAEIPRSSGESGIETAGPLRADEPPRTSFSSSQSSEDRPAPPSPTLAECGLQPIETLEVYRFWGDGEIYSHERIAFEGEQTLLAMIGLAVSSLPFADEPLPVLGVTREKDFVTVDLSEEFIDRFSKREIFELLNTVSMTLMQNGAAGSFRYTVEGETGLLGDLWKVMPLAVAQEKPEEYAKICASIPYLGMTRLYFPTAGEITDRFGVAMDETAMEIARLLARVGKMERDAASPQELEPSRLYLSCVWNTPAFYTVSGEENYEPGLIPIADSVSAKLGMSESMFWIGEHVRQTARILCGDDFELDLTRGEGLKYRYFPLEGVITPPHMGGGYDTIPLILSYEETEDGFCAEVVYLFESMGGIGPWGMERTLTEEELPGYVADKAQRAEVEVRRAEDGRLCFGSFHIKTNQPSGHLQ</sequence>
<gene>
    <name evidence="3" type="ORF">H8717_07135</name>
</gene>
<reference evidence="3 4" key="1">
    <citation type="submission" date="2020-08" db="EMBL/GenBank/DDBJ databases">
        <title>Genome public.</title>
        <authorList>
            <person name="Liu C."/>
            <person name="Sun Q."/>
        </authorList>
    </citation>
    <scope>NUCLEOTIDE SEQUENCE [LARGE SCALE GENOMIC DNA]</scope>
    <source>
        <strain evidence="3 4">BX1</strain>
    </source>
</reference>
<proteinExistence type="predicted"/>
<protein>
    <submittedName>
        <fullName evidence="3">GerMN domain-containing protein</fullName>
    </submittedName>
</protein>